<gene>
    <name evidence="4" type="primary">fucA_9</name>
    <name evidence="4" type="ORF">SDC9_76989</name>
</gene>
<name>A0A644YQ44_9ZZZZ</name>
<dbReference type="GO" id="GO:0008738">
    <property type="term" value="F:L-fuculose-phosphate aldolase activity"/>
    <property type="evidence" value="ECO:0007669"/>
    <property type="project" value="UniProtKB-EC"/>
</dbReference>
<dbReference type="GO" id="GO:0005829">
    <property type="term" value="C:cytosol"/>
    <property type="evidence" value="ECO:0007669"/>
    <property type="project" value="TreeGrafter"/>
</dbReference>
<dbReference type="GO" id="GO:0019323">
    <property type="term" value="P:pentose catabolic process"/>
    <property type="evidence" value="ECO:0007669"/>
    <property type="project" value="TreeGrafter"/>
</dbReference>
<comment type="caution">
    <text evidence="4">The sequence shown here is derived from an EMBL/GenBank/DDBJ whole genome shotgun (WGS) entry which is preliminary data.</text>
</comment>
<keyword evidence="2 4" id="KW-0456">Lyase</keyword>
<dbReference type="InterPro" id="IPR050197">
    <property type="entry name" value="Aldolase_class_II_sugar_metab"/>
</dbReference>
<dbReference type="SUPFAM" id="SSF53639">
    <property type="entry name" value="AraD/HMP-PK domain-like"/>
    <property type="match status" value="1"/>
</dbReference>
<evidence type="ECO:0000256" key="1">
    <source>
        <dbReference type="ARBA" id="ARBA00022723"/>
    </source>
</evidence>
<protein>
    <submittedName>
        <fullName evidence="4">L-fuculose phosphate aldolase</fullName>
        <ecNumber evidence="4">4.1.2.17</ecNumber>
    </submittedName>
</protein>
<evidence type="ECO:0000256" key="2">
    <source>
        <dbReference type="ARBA" id="ARBA00023239"/>
    </source>
</evidence>
<dbReference type="NCBIfam" id="NF005302">
    <property type="entry name" value="PRK06833.1"/>
    <property type="match status" value="1"/>
</dbReference>
<dbReference type="Pfam" id="PF00596">
    <property type="entry name" value="Aldolase_II"/>
    <property type="match status" value="1"/>
</dbReference>
<keyword evidence="1" id="KW-0479">Metal-binding</keyword>
<evidence type="ECO:0000313" key="4">
    <source>
        <dbReference type="EMBL" id="MPM30439.1"/>
    </source>
</evidence>
<dbReference type="AlphaFoldDB" id="A0A644YQ44"/>
<dbReference type="PANTHER" id="PTHR22789:SF0">
    <property type="entry name" value="3-OXO-TETRONATE 4-PHOSPHATE DECARBOXYLASE-RELATED"/>
    <property type="match status" value="1"/>
</dbReference>
<dbReference type="GO" id="GO:0046872">
    <property type="term" value="F:metal ion binding"/>
    <property type="evidence" value="ECO:0007669"/>
    <property type="project" value="UniProtKB-KW"/>
</dbReference>
<evidence type="ECO:0000259" key="3">
    <source>
        <dbReference type="SMART" id="SM01007"/>
    </source>
</evidence>
<dbReference type="InterPro" id="IPR036409">
    <property type="entry name" value="Aldolase_II/adducin_N_sf"/>
</dbReference>
<accession>A0A644YQ44</accession>
<dbReference type="EC" id="4.1.2.17" evidence="4"/>
<dbReference type="EMBL" id="VSSQ01005786">
    <property type="protein sequence ID" value="MPM30439.1"/>
    <property type="molecule type" value="Genomic_DNA"/>
</dbReference>
<dbReference type="PANTHER" id="PTHR22789">
    <property type="entry name" value="FUCULOSE PHOSPHATE ALDOLASE"/>
    <property type="match status" value="1"/>
</dbReference>
<organism evidence="4">
    <name type="scientific">bioreactor metagenome</name>
    <dbReference type="NCBI Taxonomy" id="1076179"/>
    <lineage>
        <taxon>unclassified sequences</taxon>
        <taxon>metagenomes</taxon>
        <taxon>ecological metagenomes</taxon>
    </lineage>
</organism>
<sequence length="216" mass="23900">MLRIKMKEEVVHWAKELSARNLTVGTGGNISSFDRSEGLMVITPSGMEYAVLQADDMIVMKLHGDVVEGKWKPSSEWRLHAEVYKRRSDVNGVVHAHSTYATAISCLHQEIPPLHYMIALAGDNVPCAPYSTFGTQEIASGACDVMANRRAVLLANHGILTAAPTTAQAFHILEEIEQVAKLYCITRSMGNPVVIPNDEMQKMNELFKQYGQKTNS</sequence>
<proteinExistence type="predicted"/>
<dbReference type="Gene3D" id="3.40.225.10">
    <property type="entry name" value="Class II aldolase/adducin N-terminal domain"/>
    <property type="match status" value="1"/>
</dbReference>
<dbReference type="SMART" id="SM01007">
    <property type="entry name" value="Aldolase_II"/>
    <property type="match status" value="1"/>
</dbReference>
<reference evidence="4" key="1">
    <citation type="submission" date="2019-08" db="EMBL/GenBank/DDBJ databases">
        <authorList>
            <person name="Kucharzyk K."/>
            <person name="Murdoch R.W."/>
            <person name="Higgins S."/>
            <person name="Loffler F."/>
        </authorList>
    </citation>
    <scope>NUCLEOTIDE SEQUENCE</scope>
</reference>
<dbReference type="InterPro" id="IPR001303">
    <property type="entry name" value="Aldolase_II/adducin_N"/>
</dbReference>
<feature type="domain" description="Class II aldolase/adducin N-terminal" evidence="3">
    <location>
        <begin position="8"/>
        <end position="184"/>
    </location>
</feature>